<feature type="transmembrane region" description="Helical" evidence="1">
    <location>
        <begin position="235"/>
        <end position="260"/>
    </location>
</feature>
<keyword evidence="1" id="KW-0812">Transmembrane</keyword>
<keyword evidence="3" id="KW-1185">Reference proteome</keyword>
<evidence type="ECO:0000313" key="2">
    <source>
        <dbReference type="EMBL" id="MCW7754190.1"/>
    </source>
</evidence>
<evidence type="ECO:0000256" key="1">
    <source>
        <dbReference type="SAM" id="Phobius"/>
    </source>
</evidence>
<evidence type="ECO:0000313" key="3">
    <source>
        <dbReference type="Proteomes" id="UP001209681"/>
    </source>
</evidence>
<keyword evidence="1" id="KW-1133">Transmembrane helix</keyword>
<accession>A0ABT3N9P9</accession>
<keyword evidence="1" id="KW-0472">Membrane</keyword>
<dbReference type="PANTHER" id="PTHR43471">
    <property type="entry name" value="ABC TRANSPORTER PERMEASE"/>
    <property type="match status" value="1"/>
</dbReference>
<feature type="transmembrane region" description="Helical" evidence="1">
    <location>
        <begin position="46"/>
        <end position="66"/>
    </location>
</feature>
<feature type="transmembrane region" description="Helical" evidence="1">
    <location>
        <begin position="167"/>
        <end position="185"/>
    </location>
</feature>
<dbReference type="Proteomes" id="UP001209681">
    <property type="component" value="Unassembled WGS sequence"/>
</dbReference>
<feature type="transmembrane region" description="Helical" evidence="1">
    <location>
        <begin position="17"/>
        <end position="39"/>
    </location>
</feature>
<gene>
    <name evidence="2" type="ORF">OOT00_09340</name>
</gene>
<dbReference type="PANTHER" id="PTHR43471:SF10">
    <property type="entry name" value="SLL1107 PROTEIN"/>
    <property type="match status" value="1"/>
</dbReference>
<name>A0ABT3N9P9_9BACT</name>
<proteinExistence type="predicted"/>
<dbReference type="Pfam" id="PF12679">
    <property type="entry name" value="ABC2_membrane_2"/>
    <property type="match status" value="1"/>
</dbReference>
<sequence length="266" mass="29667">MKALAGITFKEGVRDRALYGIFIFSFSVMILGLAVLSFFGQNMDKVASDFMLSALTFAGLLISFFISPQLVAKDLERKTIYVLLAKPISRFDYILGKYAGILLLITVATVILAFFAMVGMFLANFFYSSFFQNFRVDAFLLAILGEWLVFALINAIVIFFASFSSSGFLTLLFSVSIYIVGENIETVYRYLQTATEAVPLSSPVLLIIEISRYVFPNMALFDLKAQAAHGILVPFSYVVSISAYAASYIAILLFMASFFFKRRELA</sequence>
<feature type="transmembrane region" description="Helical" evidence="1">
    <location>
        <begin position="139"/>
        <end position="161"/>
    </location>
</feature>
<dbReference type="RefSeq" id="WP_265425109.1">
    <property type="nucleotide sequence ID" value="NZ_JAPFPW010000009.1"/>
</dbReference>
<organism evidence="2 3">
    <name type="scientific">Desulfobotulus pelophilus</name>
    <dbReference type="NCBI Taxonomy" id="2823377"/>
    <lineage>
        <taxon>Bacteria</taxon>
        <taxon>Pseudomonadati</taxon>
        <taxon>Thermodesulfobacteriota</taxon>
        <taxon>Desulfobacteria</taxon>
        <taxon>Desulfobacterales</taxon>
        <taxon>Desulfobacteraceae</taxon>
        <taxon>Desulfobotulus</taxon>
    </lineage>
</organism>
<protein>
    <submittedName>
        <fullName evidence="2">ABC transporter permease subunit</fullName>
    </submittedName>
</protein>
<feature type="transmembrane region" description="Helical" evidence="1">
    <location>
        <begin position="98"/>
        <end position="127"/>
    </location>
</feature>
<dbReference type="EMBL" id="JAPFPW010000009">
    <property type="protein sequence ID" value="MCW7754190.1"/>
    <property type="molecule type" value="Genomic_DNA"/>
</dbReference>
<comment type="caution">
    <text evidence="2">The sequence shown here is derived from an EMBL/GenBank/DDBJ whole genome shotgun (WGS) entry which is preliminary data.</text>
</comment>
<reference evidence="2 3" key="1">
    <citation type="submission" date="2022-11" db="EMBL/GenBank/DDBJ databases">
        <title>Desulfobotulus tamanensis H1 sp. nov. - anaerobic, alkaliphilic, sulphate reducing bacterium isolated from terrestrial mud volcano.</title>
        <authorList>
            <person name="Frolova A."/>
            <person name="Merkel A.Y."/>
            <person name="Slobodkin A.I."/>
        </authorList>
    </citation>
    <scope>NUCLEOTIDE SEQUENCE [LARGE SCALE GENOMIC DNA]</scope>
    <source>
        <strain evidence="2 3">H1</strain>
    </source>
</reference>